<organism evidence="2">
    <name type="scientific">viral metagenome</name>
    <dbReference type="NCBI Taxonomy" id="1070528"/>
    <lineage>
        <taxon>unclassified sequences</taxon>
        <taxon>metagenomes</taxon>
        <taxon>organismal metagenomes</taxon>
    </lineage>
</organism>
<sequence>MNNPYRPNFWDPSNPQSNQEYYRQPQALYDDRLRAPQSFTAIMNPTPDLPEPPRIEPLSELQRKKAAEMGVSIPDARMFLAKMREAFNAVAVTFNGTRKDPYIAMYYDANATVPQIVMRLAEQSEVVGGFNIVQIPYNEGIKFASNYVNITDILK</sequence>
<dbReference type="AlphaFoldDB" id="A0A6C0BLT3"/>
<feature type="region of interest" description="Disordered" evidence="1">
    <location>
        <begin position="1"/>
        <end position="21"/>
    </location>
</feature>
<reference evidence="2" key="1">
    <citation type="journal article" date="2020" name="Nature">
        <title>Giant virus diversity and host interactions through global metagenomics.</title>
        <authorList>
            <person name="Schulz F."/>
            <person name="Roux S."/>
            <person name="Paez-Espino D."/>
            <person name="Jungbluth S."/>
            <person name="Walsh D.A."/>
            <person name="Denef V.J."/>
            <person name="McMahon K.D."/>
            <person name="Konstantinidis K.T."/>
            <person name="Eloe-Fadrosh E.A."/>
            <person name="Kyrpides N.C."/>
            <person name="Woyke T."/>
        </authorList>
    </citation>
    <scope>NUCLEOTIDE SEQUENCE</scope>
    <source>
        <strain evidence="2">GVMAG-M-3300017651-5</strain>
    </source>
</reference>
<protein>
    <submittedName>
        <fullName evidence="2">Uncharacterized protein</fullName>
    </submittedName>
</protein>
<accession>A0A6C0BLT3</accession>
<name>A0A6C0BLT3_9ZZZZ</name>
<evidence type="ECO:0000313" key="2">
    <source>
        <dbReference type="EMBL" id="QHS93000.1"/>
    </source>
</evidence>
<proteinExistence type="predicted"/>
<dbReference type="EMBL" id="MN739194">
    <property type="protein sequence ID" value="QHS93000.1"/>
    <property type="molecule type" value="Genomic_DNA"/>
</dbReference>
<evidence type="ECO:0000256" key="1">
    <source>
        <dbReference type="SAM" id="MobiDB-lite"/>
    </source>
</evidence>